<gene>
    <name evidence="3" type="ORF">LKD48_14535</name>
</gene>
<sequence>MKYKQWYIAAALALLVLAVVCLYQRQTTSTVRSGYTQAGVCDEWNELIAAKTNQKEISLSVDGKRLAKNDIQPYMADDRQLMIPVDTLRDVFLCNVGIYDHKTLKAYRNDRSIEAEENKEEIVINGEKEKITNALVFQGGSYYLSADVVAKGLDYEVEWDASANTIRFTDIRPEASKLPSAFDPRLYGLDAPVMNQGKLGTCWAFASVGALEAALLPEESWNFSVDHMSLNNGYTWGQDTGGEYTMAMAYLLSWKGPVREEDDPYGDGKTDTSLRAVKHVQEIQIIPSKDQSAIKRAVYLYGSVQTSIYCEVSGENSESSYYNNAQNAYCYIGTNKINHDTLIVGWDDGYAASNFRTQPEGNGAWLCMNSWGTGFGDGGYFWVSYYDSNVGIYNAAYTKIENTDNYDRIYQSDKCGWVGQLGYGNEEAYFANLYTANGEEVLEAVGFYATAPDTSYEVYVVNKVTGEADLTFQKKAASGSFSNAGYYTVKLDKPVLLSDGDRYAVIVYVRTPGSERPVAVEYTSKDGAVIANLSGNEGYISMKGTSWQSAQDKYKCNICLKAYTKEQ</sequence>
<dbReference type="InterPro" id="IPR038765">
    <property type="entry name" value="Papain-like_cys_pep_sf"/>
</dbReference>
<protein>
    <submittedName>
        <fullName evidence="3">Lectin like domain-containing protein</fullName>
    </submittedName>
</protein>
<comment type="similarity">
    <text evidence="1">Belongs to the peptidase C1 family.</text>
</comment>
<dbReference type="PANTHER" id="PTHR12411">
    <property type="entry name" value="CYSTEINE PROTEASE FAMILY C1-RELATED"/>
    <property type="match status" value="1"/>
</dbReference>
<dbReference type="Pfam" id="PF00112">
    <property type="entry name" value="Peptidase_C1"/>
    <property type="match status" value="1"/>
</dbReference>
<dbReference type="InterPro" id="IPR040528">
    <property type="entry name" value="Lectin-like"/>
</dbReference>
<reference evidence="3 4" key="1">
    <citation type="submission" date="2021-10" db="EMBL/GenBank/DDBJ databases">
        <title>Anaerobic single-cell dispensing facilitates the cultivation of human gut bacteria.</title>
        <authorList>
            <person name="Afrizal A."/>
        </authorList>
    </citation>
    <scope>NUCLEOTIDE SEQUENCE [LARGE SCALE GENOMIC DNA]</scope>
    <source>
        <strain evidence="3 4">CLA-AA-H224</strain>
    </source>
</reference>
<dbReference type="SUPFAM" id="SSF54001">
    <property type="entry name" value="Cysteine proteinases"/>
    <property type="match status" value="1"/>
</dbReference>
<evidence type="ECO:0000256" key="1">
    <source>
        <dbReference type="ARBA" id="ARBA00008455"/>
    </source>
</evidence>
<keyword evidence="4" id="KW-1185">Reference proteome</keyword>
<dbReference type="InterPro" id="IPR000169">
    <property type="entry name" value="Pept_cys_AS"/>
</dbReference>
<accession>A0AAE3JDB7</accession>
<evidence type="ECO:0000313" key="3">
    <source>
        <dbReference type="EMBL" id="MCC2222821.1"/>
    </source>
</evidence>
<proteinExistence type="inferred from homology"/>
<dbReference type="InterPro" id="IPR013128">
    <property type="entry name" value="Peptidase_C1A"/>
</dbReference>
<dbReference type="RefSeq" id="WP_262539115.1">
    <property type="nucleotide sequence ID" value="NZ_JAJEQN010000051.1"/>
</dbReference>
<comment type="caution">
    <text evidence="3">The sequence shown here is derived from an EMBL/GenBank/DDBJ whole genome shotgun (WGS) entry which is preliminary data.</text>
</comment>
<dbReference type="GO" id="GO:0006508">
    <property type="term" value="P:proteolysis"/>
    <property type="evidence" value="ECO:0007669"/>
    <property type="project" value="InterPro"/>
</dbReference>
<dbReference type="GO" id="GO:0008234">
    <property type="term" value="F:cysteine-type peptidase activity"/>
    <property type="evidence" value="ECO:0007669"/>
    <property type="project" value="InterPro"/>
</dbReference>
<dbReference type="Proteomes" id="UP001198200">
    <property type="component" value="Unassembled WGS sequence"/>
</dbReference>
<dbReference type="Pfam" id="PF07833">
    <property type="entry name" value="Cu_amine_oxidN1"/>
    <property type="match status" value="1"/>
</dbReference>
<dbReference type="InterPro" id="IPR036582">
    <property type="entry name" value="Mao_N_sf"/>
</dbReference>
<feature type="domain" description="Peptidase C1A papain C-terminal" evidence="2">
    <location>
        <begin position="178"/>
        <end position="400"/>
    </location>
</feature>
<dbReference type="AlphaFoldDB" id="A0AAE3JDB7"/>
<organism evidence="3 4">
    <name type="scientific">Anthropogastromicrobium aceti</name>
    <dbReference type="NCBI Taxonomy" id="2981768"/>
    <lineage>
        <taxon>Bacteria</taxon>
        <taxon>Bacillati</taxon>
        <taxon>Bacillota</taxon>
        <taxon>Clostridia</taxon>
        <taxon>Lachnospirales</taxon>
        <taxon>Lachnospiraceae</taxon>
        <taxon>Anthropogastromicrobium</taxon>
    </lineage>
</organism>
<dbReference type="CDD" id="cd02619">
    <property type="entry name" value="Peptidase_C1"/>
    <property type="match status" value="1"/>
</dbReference>
<dbReference type="SMART" id="SM00645">
    <property type="entry name" value="Pept_C1"/>
    <property type="match status" value="1"/>
</dbReference>
<dbReference type="InterPro" id="IPR012854">
    <property type="entry name" value="Cu_amine_oxidase-like_N"/>
</dbReference>
<dbReference type="PROSITE" id="PS00139">
    <property type="entry name" value="THIOL_PROTEASE_CYS"/>
    <property type="match status" value="1"/>
</dbReference>
<dbReference type="InterPro" id="IPR000668">
    <property type="entry name" value="Peptidase_C1A_C"/>
</dbReference>
<evidence type="ECO:0000313" key="4">
    <source>
        <dbReference type="Proteomes" id="UP001198200"/>
    </source>
</evidence>
<dbReference type="Pfam" id="PF18560">
    <property type="entry name" value="Lectin_like"/>
    <property type="match status" value="1"/>
</dbReference>
<dbReference type="SUPFAM" id="SSF55383">
    <property type="entry name" value="Copper amine oxidase, domain N"/>
    <property type="match status" value="1"/>
</dbReference>
<dbReference type="EMBL" id="JAJEQN010000051">
    <property type="protein sequence ID" value="MCC2222821.1"/>
    <property type="molecule type" value="Genomic_DNA"/>
</dbReference>
<dbReference type="Gene3D" id="3.90.70.10">
    <property type="entry name" value="Cysteine proteinases"/>
    <property type="match status" value="1"/>
</dbReference>
<evidence type="ECO:0000259" key="2">
    <source>
        <dbReference type="SMART" id="SM00645"/>
    </source>
</evidence>
<name>A0AAE3JDB7_9FIRM</name>